<gene>
    <name evidence="2" type="ORF">DM02DRAFT_638647</name>
</gene>
<dbReference type="AlphaFoldDB" id="A0A2V1E950"/>
<evidence type="ECO:0000313" key="2">
    <source>
        <dbReference type="EMBL" id="PVI06609.1"/>
    </source>
</evidence>
<dbReference type="EMBL" id="KZ805308">
    <property type="protein sequence ID" value="PVI06609.1"/>
    <property type="molecule type" value="Genomic_DNA"/>
</dbReference>
<protein>
    <submittedName>
        <fullName evidence="2">Uncharacterized protein</fullName>
    </submittedName>
</protein>
<reference evidence="2 3" key="1">
    <citation type="journal article" date="2018" name="Sci. Rep.">
        <title>Comparative genomics provides insights into the lifestyle and reveals functional heterogeneity of dark septate endophytic fungi.</title>
        <authorList>
            <person name="Knapp D.G."/>
            <person name="Nemeth J.B."/>
            <person name="Barry K."/>
            <person name="Hainaut M."/>
            <person name="Henrissat B."/>
            <person name="Johnson J."/>
            <person name="Kuo A."/>
            <person name="Lim J.H.P."/>
            <person name="Lipzen A."/>
            <person name="Nolan M."/>
            <person name="Ohm R.A."/>
            <person name="Tamas L."/>
            <person name="Grigoriev I.V."/>
            <person name="Spatafora J.W."/>
            <person name="Nagy L.G."/>
            <person name="Kovacs G.M."/>
        </authorList>
    </citation>
    <scope>NUCLEOTIDE SEQUENCE [LARGE SCALE GENOMIC DNA]</scope>
    <source>
        <strain evidence="2 3">DSE2036</strain>
    </source>
</reference>
<dbReference type="Proteomes" id="UP000244855">
    <property type="component" value="Unassembled WGS sequence"/>
</dbReference>
<dbReference type="OrthoDB" id="3920481at2759"/>
<sequence length="148" mass="15882">MNSSPTCYFSLPVINTTAHFSLETPNTSPLSAYSPDILPDPRNPLLAFRETASDCCMSSHADSSKLLQLQTKAANRPAAQPLQQSSTTPSSDSDSSSSSRSSNMGSRAFSPVLCCSRCRRESGTGMIQFGTNIYYCTHCARMTGYCAG</sequence>
<keyword evidence="3" id="KW-1185">Reference proteome</keyword>
<feature type="region of interest" description="Disordered" evidence="1">
    <location>
        <begin position="69"/>
        <end position="107"/>
    </location>
</feature>
<feature type="compositionally biased region" description="Low complexity" evidence="1">
    <location>
        <begin position="85"/>
        <end position="102"/>
    </location>
</feature>
<evidence type="ECO:0000313" key="3">
    <source>
        <dbReference type="Proteomes" id="UP000244855"/>
    </source>
</evidence>
<proteinExistence type="predicted"/>
<accession>A0A2V1E950</accession>
<name>A0A2V1E950_9PLEO</name>
<organism evidence="2 3">
    <name type="scientific">Periconia macrospinosa</name>
    <dbReference type="NCBI Taxonomy" id="97972"/>
    <lineage>
        <taxon>Eukaryota</taxon>
        <taxon>Fungi</taxon>
        <taxon>Dikarya</taxon>
        <taxon>Ascomycota</taxon>
        <taxon>Pezizomycotina</taxon>
        <taxon>Dothideomycetes</taxon>
        <taxon>Pleosporomycetidae</taxon>
        <taxon>Pleosporales</taxon>
        <taxon>Massarineae</taxon>
        <taxon>Periconiaceae</taxon>
        <taxon>Periconia</taxon>
    </lineage>
</organism>
<evidence type="ECO:0000256" key="1">
    <source>
        <dbReference type="SAM" id="MobiDB-lite"/>
    </source>
</evidence>